<organism evidence="2 3">
    <name type="scientific">Deinococcus gobiensis (strain DSM 21396 / JCM 16679 / CGMCC 1.7299 / I-0)</name>
    <dbReference type="NCBI Taxonomy" id="745776"/>
    <lineage>
        <taxon>Bacteria</taxon>
        <taxon>Thermotogati</taxon>
        <taxon>Deinococcota</taxon>
        <taxon>Deinococci</taxon>
        <taxon>Deinococcales</taxon>
        <taxon>Deinococcaceae</taxon>
        <taxon>Deinococcus</taxon>
    </lineage>
</organism>
<dbReference type="PATRIC" id="fig|745776.4.peg.1934"/>
<name>H8GX82_DEIGI</name>
<accession>H8GX82</accession>
<feature type="compositionally biased region" description="Pro residues" evidence="1">
    <location>
        <begin position="198"/>
        <end position="213"/>
    </location>
</feature>
<reference evidence="2 3" key="1">
    <citation type="journal article" date="2012" name="PLoS ONE">
        <title>Genome sequence and transcriptome analysis of the radioresistant bacterium Deinococcus gobiensis: insights into the extreme environmental adaptations.</title>
        <authorList>
            <person name="Yuan M."/>
            <person name="Chen M."/>
            <person name="Zhang W."/>
            <person name="Lu W."/>
            <person name="Wang J."/>
            <person name="Yang M."/>
            <person name="Zhao P."/>
            <person name="Tang R."/>
            <person name="Li X."/>
            <person name="Hao Y."/>
            <person name="Zhou Z."/>
            <person name="Zhan Y."/>
            <person name="Yu H."/>
            <person name="Teng C."/>
            <person name="Yan Y."/>
            <person name="Ping S."/>
            <person name="Wang Y."/>
            <person name="Lin M."/>
        </authorList>
    </citation>
    <scope>NUCLEOTIDE SEQUENCE [LARGE SCALE GENOMIC DNA]</scope>
    <source>
        <strain evidence="2 3">I-0</strain>
    </source>
</reference>
<sequence>MILPTGGHSRLDNAWLNAFMAMLPVGEAIRLHLQCRGNLRQKGAGLGELITATGDRDARHTERAAKRLVTLGLAVCVAGRYYAPEFAPVAAPATPPAQTPAASPAKTPAQNTANSPANASNSHVESVAQDGENGDENPPERREGREVLPSLPLQVESGGGEGRQKQTAEGLPGTPESTGLPSSETPGTATLEAAPDRPTTPPPPVPAAPPAPEPDAAARQFFDRLAGYNFVSRYQNDLTRWHAEYSEAFLRLAYRLGPAVKAARVPGAGFVFLLNRSQSWPQELQRQYAADLKAAGQEGSPDAPPVVGEVRVMSDGRSGRVLDVDLDAQTLTLQTGADATESIDVPWTATTPSVRRSA</sequence>
<gene>
    <name evidence="2" type="ordered locus">DGo_CA1884</name>
</gene>
<evidence type="ECO:0000313" key="3">
    <source>
        <dbReference type="Proteomes" id="UP000007575"/>
    </source>
</evidence>
<keyword evidence="3" id="KW-1185">Reference proteome</keyword>
<protein>
    <submittedName>
        <fullName evidence="2">Uncharacterized protein</fullName>
    </submittedName>
</protein>
<dbReference type="AlphaFoldDB" id="H8GX82"/>
<evidence type="ECO:0000256" key="1">
    <source>
        <dbReference type="SAM" id="MobiDB-lite"/>
    </source>
</evidence>
<proteinExistence type="predicted"/>
<dbReference type="STRING" id="745776.DGo_CA1884"/>
<dbReference type="HOGENOM" id="CLU_773215_0_0_0"/>
<dbReference type="Proteomes" id="UP000007575">
    <property type="component" value="Chromosome"/>
</dbReference>
<dbReference type="KEGG" id="dgo:DGo_CA1884"/>
<feature type="compositionally biased region" description="Low complexity" evidence="1">
    <location>
        <begin position="99"/>
        <end position="122"/>
    </location>
</feature>
<feature type="region of interest" description="Disordered" evidence="1">
    <location>
        <begin position="92"/>
        <end position="215"/>
    </location>
</feature>
<evidence type="ECO:0000313" key="2">
    <source>
        <dbReference type="EMBL" id="AFD25811.1"/>
    </source>
</evidence>
<dbReference type="OrthoDB" id="10007604at2"/>
<feature type="compositionally biased region" description="Polar residues" evidence="1">
    <location>
        <begin position="175"/>
        <end position="188"/>
    </location>
</feature>
<dbReference type="EMBL" id="CP002191">
    <property type="protein sequence ID" value="AFD25811.1"/>
    <property type="molecule type" value="Genomic_DNA"/>
</dbReference>
<dbReference type="RefSeq" id="WP_014685294.1">
    <property type="nucleotide sequence ID" value="NC_017790.1"/>
</dbReference>